<accession>A0A1C6XG30</accession>
<dbReference type="GO" id="GO:0043527">
    <property type="term" value="C:tRNA methyltransferase complex"/>
    <property type="evidence" value="ECO:0007669"/>
    <property type="project" value="TreeGrafter"/>
</dbReference>
<comment type="subcellular location">
    <subcellularLocation>
        <location evidence="1">Nucleus</location>
    </subcellularLocation>
</comment>
<evidence type="ECO:0000256" key="4">
    <source>
        <dbReference type="ARBA" id="ARBA00022737"/>
    </source>
</evidence>
<dbReference type="PANTHER" id="PTHR16288">
    <property type="entry name" value="WD40 REPEAT PROTEIN 4"/>
    <property type="match status" value="1"/>
</dbReference>
<evidence type="ECO:0000256" key="5">
    <source>
        <dbReference type="ARBA" id="ARBA00023242"/>
    </source>
</evidence>
<dbReference type="EMBL" id="LT608176">
    <property type="protein sequence ID" value="SCM02964.1"/>
    <property type="molecule type" value="Genomic_DNA"/>
</dbReference>
<dbReference type="Pfam" id="PF00400">
    <property type="entry name" value="WD40"/>
    <property type="match status" value="1"/>
</dbReference>
<protein>
    <submittedName>
        <fullName evidence="8">WD repeat-containing protein, putative</fullName>
    </submittedName>
</protein>
<dbReference type="InterPro" id="IPR028884">
    <property type="entry name" value="Trm82"/>
</dbReference>
<dbReference type="InterPro" id="IPR015943">
    <property type="entry name" value="WD40/YVTN_repeat-like_dom_sf"/>
</dbReference>
<keyword evidence="5" id="KW-0539">Nucleus</keyword>
<keyword evidence="4" id="KW-0677">Repeat</keyword>
<dbReference type="GO" id="GO:0005634">
    <property type="term" value="C:nucleus"/>
    <property type="evidence" value="ECO:0007669"/>
    <property type="project" value="UniProtKB-SubCell"/>
</dbReference>
<dbReference type="GO" id="GO:0006400">
    <property type="term" value="P:tRNA modification"/>
    <property type="evidence" value="ECO:0007669"/>
    <property type="project" value="TreeGrafter"/>
</dbReference>
<dbReference type="SMART" id="SM00320">
    <property type="entry name" value="WD40"/>
    <property type="match status" value="3"/>
</dbReference>
<evidence type="ECO:0000313" key="9">
    <source>
        <dbReference type="Proteomes" id="UP000507163"/>
    </source>
</evidence>
<dbReference type="GO" id="GO:0005829">
    <property type="term" value="C:cytosol"/>
    <property type="evidence" value="ECO:0007669"/>
    <property type="project" value="TreeGrafter"/>
</dbReference>
<feature type="region of interest" description="Disordered" evidence="7">
    <location>
        <begin position="1"/>
        <end position="21"/>
    </location>
</feature>
<dbReference type="PANTHER" id="PTHR16288:SF0">
    <property type="entry name" value="TRNA (GUANINE-N(7)-)-METHYLTRANSFERASE NON-CATALYTIC SUBUNIT WDR4"/>
    <property type="match status" value="1"/>
</dbReference>
<keyword evidence="3" id="KW-0819">tRNA processing</keyword>
<dbReference type="GO" id="GO:0036265">
    <property type="term" value="P:RNA (guanine-N7)-methylation"/>
    <property type="evidence" value="ECO:0007669"/>
    <property type="project" value="InterPro"/>
</dbReference>
<evidence type="ECO:0000256" key="3">
    <source>
        <dbReference type="ARBA" id="ARBA00022694"/>
    </source>
</evidence>
<keyword evidence="2 6" id="KW-0853">WD repeat</keyword>
<evidence type="ECO:0000256" key="1">
    <source>
        <dbReference type="ARBA" id="ARBA00004123"/>
    </source>
</evidence>
<dbReference type="Proteomes" id="UP000507163">
    <property type="component" value="Chromosome 10"/>
</dbReference>
<feature type="repeat" description="WD" evidence="6">
    <location>
        <begin position="74"/>
        <end position="106"/>
    </location>
</feature>
<dbReference type="AlphaFoldDB" id="A0A1C6XG30"/>
<name>A0A1C6XG30_PLACU</name>
<gene>
    <name evidence="8" type="ORF">PCHAJ_000253400</name>
</gene>
<dbReference type="InterPro" id="IPR036322">
    <property type="entry name" value="WD40_repeat_dom_sf"/>
</dbReference>
<evidence type="ECO:0000256" key="7">
    <source>
        <dbReference type="SAM" id="MobiDB-lite"/>
    </source>
</evidence>
<dbReference type="SUPFAM" id="SSF50978">
    <property type="entry name" value="WD40 repeat-like"/>
    <property type="match status" value="1"/>
</dbReference>
<dbReference type="Gene3D" id="2.130.10.10">
    <property type="entry name" value="YVTN repeat-like/Quinoprotein amine dehydrogenase"/>
    <property type="match status" value="2"/>
</dbReference>
<proteinExistence type="predicted"/>
<dbReference type="InterPro" id="IPR001680">
    <property type="entry name" value="WD40_rpt"/>
</dbReference>
<evidence type="ECO:0000313" key="8">
    <source>
        <dbReference type="EMBL" id="SCM02964.1"/>
    </source>
</evidence>
<organism evidence="8 9">
    <name type="scientific">Plasmodium chabaudi chabaudi</name>
    <dbReference type="NCBI Taxonomy" id="31271"/>
    <lineage>
        <taxon>Eukaryota</taxon>
        <taxon>Sar</taxon>
        <taxon>Alveolata</taxon>
        <taxon>Apicomplexa</taxon>
        <taxon>Aconoidasida</taxon>
        <taxon>Haemosporida</taxon>
        <taxon>Plasmodiidae</taxon>
        <taxon>Plasmodium</taxon>
        <taxon>Plasmodium (Vinckeia)</taxon>
    </lineage>
</organism>
<dbReference type="PROSITE" id="PS50082">
    <property type="entry name" value="WD_REPEATS_2"/>
    <property type="match status" value="2"/>
</dbReference>
<evidence type="ECO:0000256" key="6">
    <source>
        <dbReference type="PROSITE-ProRule" id="PRU00221"/>
    </source>
</evidence>
<reference evidence="8 9" key="1">
    <citation type="submission" date="2016-08" db="EMBL/GenBank/DDBJ databases">
        <authorList>
            <consortium name="Pathogen Informatics"/>
        </authorList>
    </citation>
    <scope>NUCLEOTIDE SEQUENCE [LARGE SCALE GENOMIC DNA]</scope>
    <source>
        <strain evidence="8 9">AJ</strain>
    </source>
</reference>
<sequence length="534" mass="62551">MVNKRNTKKRQRPNDFNSLDSSKKIENISEEEKKYVYPSIPNSPIIFHNDNIIYGLGKSLIIFNIKENKYIKKIEEHESVIRSLDVNENSKYFLTTGDDKIIIIYDDNWNVRYKIVHKKKIVKAYFLKCGDEKIEKNEILFIDKYGDVYLCNTQLLLKDGALKDNNLSESNTNNDQTCKKENNDTSPEGGITIKLNYLIDSLNDIEIKDEDLFFMKDFEHILENNYDNSDESYNIENENDINNDVAVKENKNSDEKLDDQNDNNKINILNGNENKINKIKERIEKHYQECFNNQHHLHPIITCSSGVVSLYYDNNFLIIGDRDEKIRILKNKDLNKIYNFYLNHKLFITSLALINEKIFCSSGADSYLYLWNIKTKEIIDSLYIDYTFLSKYIELKSFFNNSDNVDKYNFIVGMLIFNIKTSSIYMSIENIKGILVIPININDTDKECVTINKDKIKFCSLKDYPLSFLFTNYNNTNSLFYVDRNNGNLNQIILNEENELNGDPTAYPHSFFAEGEQIDIGLISHWKHTVEDNF</sequence>
<evidence type="ECO:0000256" key="2">
    <source>
        <dbReference type="ARBA" id="ARBA00022574"/>
    </source>
</evidence>
<feature type="repeat" description="WD" evidence="6">
    <location>
        <begin position="341"/>
        <end position="381"/>
    </location>
</feature>
<feature type="compositionally biased region" description="Basic residues" evidence="7">
    <location>
        <begin position="1"/>
        <end position="11"/>
    </location>
</feature>